<dbReference type="GO" id="GO:0070971">
    <property type="term" value="C:endoplasmic reticulum exit site"/>
    <property type="evidence" value="ECO:0007669"/>
    <property type="project" value="TreeGrafter"/>
</dbReference>
<feature type="compositionally biased region" description="Low complexity" evidence="1">
    <location>
        <begin position="171"/>
        <end position="186"/>
    </location>
</feature>
<accession>A0A811JTI4</accession>
<evidence type="ECO:0000313" key="4">
    <source>
        <dbReference type="Proteomes" id="UP000614601"/>
    </source>
</evidence>
<feature type="compositionally biased region" description="Low complexity" evidence="1">
    <location>
        <begin position="298"/>
        <end position="330"/>
    </location>
</feature>
<dbReference type="GO" id="GO:0048208">
    <property type="term" value="P:COPII vesicle coating"/>
    <property type="evidence" value="ECO:0007669"/>
    <property type="project" value="InterPro"/>
</dbReference>
<dbReference type="PANTHER" id="PTHR15335">
    <property type="entry name" value="PROTEIN TFG"/>
    <property type="match status" value="1"/>
</dbReference>
<proteinExistence type="predicted"/>
<evidence type="ECO:0000256" key="1">
    <source>
        <dbReference type="SAM" id="MobiDB-lite"/>
    </source>
</evidence>
<dbReference type="InterPro" id="IPR000270">
    <property type="entry name" value="PB1_dom"/>
</dbReference>
<dbReference type="PANTHER" id="PTHR15335:SF7">
    <property type="entry name" value="PROTEIN TFG"/>
    <property type="match status" value="1"/>
</dbReference>
<dbReference type="SMART" id="SM00666">
    <property type="entry name" value="PB1"/>
    <property type="match status" value="1"/>
</dbReference>
<dbReference type="AlphaFoldDB" id="A0A811JTI4"/>
<dbReference type="EMBL" id="CAJFCW020000001">
    <property type="protein sequence ID" value="CAG9082294.1"/>
    <property type="molecule type" value="Genomic_DNA"/>
</dbReference>
<name>A0A811JTI4_9BILA</name>
<evidence type="ECO:0000259" key="2">
    <source>
        <dbReference type="PROSITE" id="PS51745"/>
    </source>
</evidence>
<protein>
    <recommendedName>
        <fullName evidence="2">PB1 domain-containing protein</fullName>
    </recommendedName>
</protein>
<dbReference type="Proteomes" id="UP000783686">
    <property type="component" value="Unassembled WGS sequence"/>
</dbReference>
<dbReference type="Pfam" id="PF00564">
    <property type="entry name" value="PB1"/>
    <property type="match status" value="1"/>
</dbReference>
<feature type="region of interest" description="Disordered" evidence="1">
    <location>
        <begin position="164"/>
        <end position="330"/>
    </location>
</feature>
<dbReference type="SUPFAM" id="SSF54277">
    <property type="entry name" value="CAD &amp; PB1 domains"/>
    <property type="match status" value="1"/>
</dbReference>
<gene>
    <name evidence="3" type="ORF">BOKJ2_LOCUS1251</name>
</gene>
<dbReference type="Proteomes" id="UP000614601">
    <property type="component" value="Unassembled WGS sequence"/>
</dbReference>
<feature type="compositionally biased region" description="Pro residues" evidence="1">
    <location>
        <begin position="217"/>
        <end position="226"/>
    </location>
</feature>
<sequence>MVESTILKIKYGSEFRRRLINHQNDVSYNDLVFKIQTLYKLDANSNIHLKYKDEDGDFISLYDDDDVALAIHEKNLLYIEVFVEQSERAESPLEAPVKTNVATIDPSRHEQVEPNGVVSHAQEVEQLNDPPKLENMSLNDQTLENVPIDDKPVDNGYYSQFDQVSQMKSEPQYQQPPQAQQQFQPQQAPPQQPPAPQPIYGGFAPPMPQQQQQYPPNSTPSLPPQQAPVSSAPYQGFAGYQPPSAPTPQPQQQASYNSMTPQPPTGVPQQHVPPQGFQPPPSAGGPPPSIPPPGAFPGGQAFNPFARGAPPQQQQAPPQQNNFNRPYGNY</sequence>
<dbReference type="PROSITE" id="PS51745">
    <property type="entry name" value="PB1"/>
    <property type="match status" value="1"/>
</dbReference>
<dbReference type="EMBL" id="CAJFDH010000001">
    <property type="protein sequence ID" value="CAD5206567.1"/>
    <property type="molecule type" value="Genomic_DNA"/>
</dbReference>
<feature type="compositionally biased region" description="Pro residues" evidence="1">
    <location>
        <begin position="187"/>
        <end position="197"/>
    </location>
</feature>
<reference evidence="3" key="1">
    <citation type="submission" date="2020-09" db="EMBL/GenBank/DDBJ databases">
        <authorList>
            <person name="Kikuchi T."/>
        </authorList>
    </citation>
    <scope>NUCLEOTIDE SEQUENCE</scope>
    <source>
        <strain evidence="3">SH1</strain>
    </source>
</reference>
<feature type="domain" description="PB1" evidence="2">
    <location>
        <begin position="4"/>
        <end position="82"/>
    </location>
</feature>
<organism evidence="3 4">
    <name type="scientific">Bursaphelenchus okinawaensis</name>
    <dbReference type="NCBI Taxonomy" id="465554"/>
    <lineage>
        <taxon>Eukaryota</taxon>
        <taxon>Metazoa</taxon>
        <taxon>Ecdysozoa</taxon>
        <taxon>Nematoda</taxon>
        <taxon>Chromadorea</taxon>
        <taxon>Rhabditida</taxon>
        <taxon>Tylenchina</taxon>
        <taxon>Tylenchomorpha</taxon>
        <taxon>Aphelenchoidea</taxon>
        <taxon>Aphelenchoididae</taxon>
        <taxon>Bursaphelenchus</taxon>
    </lineage>
</organism>
<dbReference type="GO" id="GO:0042802">
    <property type="term" value="F:identical protein binding"/>
    <property type="evidence" value="ECO:0007669"/>
    <property type="project" value="InterPro"/>
</dbReference>
<dbReference type="InterPro" id="IPR053793">
    <property type="entry name" value="PB1-like"/>
</dbReference>
<dbReference type="Gene3D" id="3.10.20.90">
    <property type="entry name" value="Phosphatidylinositol 3-kinase Catalytic Subunit, Chain A, domain 1"/>
    <property type="match status" value="1"/>
</dbReference>
<dbReference type="OrthoDB" id="1594986at2759"/>
<feature type="compositionally biased region" description="Pro residues" evidence="1">
    <location>
        <begin position="276"/>
        <end position="295"/>
    </location>
</feature>
<keyword evidence="4" id="KW-1185">Reference proteome</keyword>
<dbReference type="InterPro" id="IPR033512">
    <property type="entry name" value="TFG"/>
</dbReference>
<feature type="region of interest" description="Disordered" evidence="1">
    <location>
        <begin position="92"/>
        <end position="117"/>
    </location>
</feature>
<comment type="caution">
    <text evidence="3">The sequence shown here is derived from an EMBL/GenBank/DDBJ whole genome shotgun (WGS) entry which is preliminary data.</text>
</comment>
<evidence type="ECO:0000313" key="3">
    <source>
        <dbReference type="EMBL" id="CAD5206567.1"/>
    </source>
</evidence>